<evidence type="ECO:0000313" key="2">
    <source>
        <dbReference type="Proteomes" id="UP001399917"/>
    </source>
</evidence>
<dbReference type="NCBIfam" id="TIGR03370">
    <property type="entry name" value="VPLPA-CTERM"/>
    <property type="match status" value="1"/>
</dbReference>
<gene>
    <name evidence="1" type="ORF">GCM10022404_04800</name>
</gene>
<proteinExistence type="predicted"/>
<evidence type="ECO:0000313" key="1">
    <source>
        <dbReference type="EMBL" id="GAA3856923.1"/>
    </source>
</evidence>
<keyword evidence="2" id="KW-1185">Reference proteome</keyword>
<dbReference type="InterPro" id="IPR022472">
    <property type="entry name" value="VPLPA-CTERM"/>
</dbReference>
<accession>A0ABP7JW49</accession>
<reference evidence="2" key="1">
    <citation type="journal article" date="2019" name="Int. J. Syst. Evol. Microbiol.">
        <title>The Global Catalogue of Microorganisms (GCM) 10K type strain sequencing project: providing services to taxonomists for standard genome sequencing and annotation.</title>
        <authorList>
            <consortium name="The Broad Institute Genomics Platform"/>
            <consortium name="The Broad Institute Genome Sequencing Center for Infectious Disease"/>
            <person name="Wu L."/>
            <person name="Ma J."/>
        </authorList>
    </citation>
    <scope>NUCLEOTIDE SEQUENCE [LARGE SCALE GENOMIC DNA]</scope>
    <source>
        <strain evidence="2">JCM 17190</strain>
    </source>
</reference>
<comment type="caution">
    <text evidence="1">The sequence shown here is derived from an EMBL/GenBank/DDBJ whole genome shotgun (WGS) entry which is preliminary data.</text>
</comment>
<evidence type="ECO:0008006" key="3">
    <source>
        <dbReference type="Google" id="ProtNLM"/>
    </source>
</evidence>
<sequence length="174" mass="18302">MVDYAGTDVFGELGPVSFSASLNLIGFEVVSATFEALVWGLDLFATSPANGGTFGDENEGAVFSANGSPLGTYHSLNSLDGNGPDRVELVSFSVDPTLLVSGVNTFTITPEDDFLPFASAFFTGLDAFAIDYARLSLETREIVAPPVSEVPLPAGLPLLLSGFIALGWMRRSRG</sequence>
<dbReference type="EMBL" id="BAABDF010000003">
    <property type="protein sequence ID" value="GAA3856923.1"/>
    <property type="molecule type" value="Genomic_DNA"/>
</dbReference>
<organism evidence="1 2">
    <name type="scientific">Celeribacter arenosi</name>
    <dbReference type="NCBI Taxonomy" id="792649"/>
    <lineage>
        <taxon>Bacteria</taxon>
        <taxon>Pseudomonadati</taxon>
        <taxon>Pseudomonadota</taxon>
        <taxon>Alphaproteobacteria</taxon>
        <taxon>Rhodobacterales</taxon>
        <taxon>Roseobacteraceae</taxon>
        <taxon>Celeribacter</taxon>
    </lineage>
</organism>
<name>A0ABP7JW49_9RHOB</name>
<protein>
    <recommendedName>
        <fullName evidence="3">VPLPA-CTERM protein sorting domain-containing protein</fullName>
    </recommendedName>
</protein>
<dbReference type="Proteomes" id="UP001399917">
    <property type="component" value="Unassembled WGS sequence"/>
</dbReference>